<dbReference type="Proteomes" id="UP001295423">
    <property type="component" value="Unassembled WGS sequence"/>
</dbReference>
<feature type="compositionally biased region" description="Low complexity" evidence="1">
    <location>
        <begin position="7"/>
        <end position="18"/>
    </location>
</feature>
<comment type="caution">
    <text evidence="2">The sequence shown here is derived from an EMBL/GenBank/DDBJ whole genome shotgun (WGS) entry which is preliminary data.</text>
</comment>
<protein>
    <submittedName>
        <fullName evidence="2">Uncharacterized protein</fullName>
    </submittedName>
</protein>
<reference evidence="2" key="1">
    <citation type="submission" date="2023-08" db="EMBL/GenBank/DDBJ databases">
        <authorList>
            <person name="Audoor S."/>
            <person name="Bilcke G."/>
        </authorList>
    </citation>
    <scope>NUCLEOTIDE SEQUENCE</scope>
</reference>
<gene>
    <name evidence="2" type="ORF">CYCCA115_LOCUS14290</name>
</gene>
<proteinExistence type="predicted"/>
<dbReference type="EMBL" id="CAKOGP040001836">
    <property type="protein sequence ID" value="CAJ1953687.1"/>
    <property type="molecule type" value="Genomic_DNA"/>
</dbReference>
<name>A0AAD2PV19_9STRA</name>
<evidence type="ECO:0000313" key="2">
    <source>
        <dbReference type="EMBL" id="CAJ1953687.1"/>
    </source>
</evidence>
<evidence type="ECO:0000313" key="3">
    <source>
        <dbReference type="Proteomes" id="UP001295423"/>
    </source>
</evidence>
<sequence>MNYRPRSSSVTSQSSVEEGSPELRAGFVSPSRLRRNASEKNPVIMAMIKSNTLRSCNDVQDMVSQCMSSGDDKSFMCKTAQSYIANCSK</sequence>
<evidence type="ECO:0000256" key="1">
    <source>
        <dbReference type="SAM" id="MobiDB-lite"/>
    </source>
</evidence>
<feature type="region of interest" description="Disordered" evidence="1">
    <location>
        <begin position="1"/>
        <end position="38"/>
    </location>
</feature>
<accession>A0AAD2PV19</accession>
<dbReference type="AlphaFoldDB" id="A0AAD2PV19"/>
<keyword evidence="3" id="KW-1185">Reference proteome</keyword>
<organism evidence="2 3">
    <name type="scientific">Cylindrotheca closterium</name>
    <dbReference type="NCBI Taxonomy" id="2856"/>
    <lineage>
        <taxon>Eukaryota</taxon>
        <taxon>Sar</taxon>
        <taxon>Stramenopiles</taxon>
        <taxon>Ochrophyta</taxon>
        <taxon>Bacillariophyta</taxon>
        <taxon>Bacillariophyceae</taxon>
        <taxon>Bacillariophycidae</taxon>
        <taxon>Bacillariales</taxon>
        <taxon>Bacillariaceae</taxon>
        <taxon>Cylindrotheca</taxon>
    </lineage>
</organism>